<dbReference type="PANTHER" id="PTHR16263:SF4">
    <property type="entry name" value="TETRATRICOPEPTIDE REPEAT PROTEIN 38"/>
    <property type="match status" value="1"/>
</dbReference>
<dbReference type="AlphaFoldDB" id="A0A2M9G741"/>
<keyword evidence="6" id="KW-1185">Reference proteome</keyword>
<protein>
    <recommendedName>
        <fullName evidence="2">Tetratricopeptide repeat protein 38</fullName>
    </recommendedName>
</protein>
<proteinExistence type="inferred from homology"/>
<dbReference type="InterPro" id="IPR011990">
    <property type="entry name" value="TPR-like_helical_dom_sf"/>
</dbReference>
<evidence type="ECO:0000256" key="4">
    <source>
        <dbReference type="ARBA" id="ARBA00022803"/>
    </source>
</evidence>
<evidence type="ECO:0000313" key="6">
    <source>
        <dbReference type="Proteomes" id="UP000229498"/>
    </source>
</evidence>
<dbReference type="SUPFAM" id="SSF48452">
    <property type="entry name" value="TPR-like"/>
    <property type="match status" value="1"/>
</dbReference>
<dbReference type="PANTHER" id="PTHR16263">
    <property type="entry name" value="TETRATRICOPEPTIDE REPEAT PROTEIN 38"/>
    <property type="match status" value="1"/>
</dbReference>
<keyword evidence="3" id="KW-0677">Repeat</keyword>
<evidence type="ECO:0000313" key="5">
    <source>
        <dbReference type="EMBL" id="PJK31532.1"/>
    </source>
</evidence>
<comment type="caution">
    <text evidence="5">The sequence shown here is derived from an EMBL/GenBank/DDBJ whole genome shotgun (WGS) entry which is preliminary data.</text>
</comment>
<dbReference type="RefSeq" id="WP_109794358.1">
    <property type="nucleotide sequence ID" value="NZ_PHIG01000004.1"/>
</dbReference>
<sequence>MEEDAWGNAVTAASAEAARALDETALAYMGFRLDTGAHLKAALTADPEMPLALIYRGYFFLLFCHPALARKAAETRERLLPMAEGGALNARERLHFRALDLWVDGDMQGANDAWEAVMLDWPFDPMAIRLAHYTSFYMRGGTAMRRQSARVIRDWAGRDLPGAGFIHGVHAFSCEESGDYANAERHGRMAVEMNPADIWATHAVAHAMEMQGRHREGIGWIRANEADWNRTNNFRFHVWWHRCLYHLELGEHDEVLALYDRAVRAESTDEYLDITNGVAMLWRLEQEGVNVGGRWDELADRSAERVHDHILCFADMHYVMALAAAGREAEAKDMIAAMRDASDGDFSSQGEVYRRIGLPLAEAVVAARAGRHQQVLDTLLPVREDIALVGGSHAQRDVFERTLLESALAAGKGALARALAAERVDAKATSAYGWRRYADALDLCGDAEGARAARAEMARLAA</sequence>
<name>A0A2M9G741_9PROT</name>
<evidence type="ECO:0000256" key="2">
    <source>
        <dbReference type="ARBA" id="ARBA00019992"/>
    </source>
</evidence>
<comment type="similarity">
    <text evidence="1">Belongs to the TTC38 family.</text>
</comment>
<accession>A0A2M9G741</accession>
<dbReference type="CDD" id="cd05804">
    <property type="entry name" value="StaR_like"/>
    <property type="match status" value="1"/>
</dbReference>
<dbReference type="OrthoDB" id="9815900at2"/>
<evidence type="ECO:0000256" key="1">
    <source>
        <dbReference type="ARBA" id="ARBA00005857"/>
    </source>
</evidence>
<organism evidence="5 6">
    <name type="scientific">Minwuia thermotolerans</name>
    <dbReference type="NCBI Taxonomy" id="2056226"/>
    <lineage>
        <taxon>Bacteria</taxon>
        <taxon>Pseudomonadati</taxon>
        <taxon>Pseudomonadota</taxon>
        <taxon>Alphaproteobacteria</taxon>
        <taxon>Minwuiales</taxon>
        <taxon>Minwuiaceae</taxon>
        <taxon>Minwuia</taxon>
    </lineage>
</organism>
<dbReference type="InterPro" id="IPR033891">
    <property type="entry name" value="TTC38"/>
</dbReference>
<evidence type="ECO:0000256" key="3">
    <source>
        <dbReference type="ARBA" id="ARBA00022737"/>
    </source>
</evidence>
<dbReference type="Proteomes" id="UP000229498">
    <property type="component" value="Unassembled WGS sequence"/>
</dbReference>
<dbReference type="Gene3D" id="1.25.40.10">
    <property type="entry name" value="Tetratricopeptide repeat domain"/>
    <property type="match status" value="1"/>
</dbReference>
<keyword evidence="4" id="KW-0802">TPR repeat</keyword>
<reference evidence="5 6" key="1">
    <citation type="submission" date="2017-11" db="EMBL/GenBank/DDBJ databases">
        <title>Draft genome sequence of Rhizobiales bacterium SY3-13.</title>
        <authorList>
            <person name="Sun C."/>
        </authorList>
    </citation>
    <scope>NUCLEOTIDE SEQUENCE [LARGE SCALE GENOMIC DNA]</scope>
    <source>
        <strain evidence="5 6">SY3-13</strain>
    </source>
</reference>
<dbReference type="EMBL" id="PHIG01000004">
    <property type="protein sequence ID" value="PJK31532.1"/>
    <property type="molecule type" value="Genomic_DNA"/>
</dbReference>
<gene>
    <name evidence="5" type="ORF">CVT23_00290</name>
</gene>